<keyword evidence="3 4" id="KW-0687">Ribonucleoprotein</keyword>
<evidence type="ECO:0000256" key="3">
    <source>
        <dbReference type="ARBA" id="ARBA00023274"/>
    </source>
</evidence>
<comment type="function">
    <text evidence="4">Located on the platform of the 30S subunit, it bridges several disparate RNA helices of the 16S rRNA. Forms part of the Shine-Dalgarno cleft in the 70S ribosome.</text>
</comment>
<dbReference type="PIRSF" id="PIRSF002131">
    <property type="entry name" value="Ribosomal_S11"/>
    <property type="match status" value="1"/>
</dbReference>
<dbReference type="InterPro" id="IPR001971">
    <property type="entry name" value="Ribosomal_uS11"/>
</dbReference>
<evidence type="ECO:0000313" key="5">
    <source>
        <dbReference type="EMBL" id="PIU46949.1"/>
    </source>
</evidence>
<dbReference type="GO" id="GO:0003735">
    <property type="term" value="F:structural constituent of ribosome"/>
    <property type="evidence" value="ECO:0007669"/>
    <property type="project" value="InterPro"/>
</dbReference>
<protein>
    <recommendedName>
        <fullName evidence="4">Small ribosomal subunit protein uS11</fullName>
    </recommendedName>
</protein>
<dbReference type="NCBIfam" id="NF003698">
    <property type="entry name" value="PRK05309.1"/>
    <property type="match status" value="1"/>
</dbReference>
<dbReference type="HAMAP" id="MF_01310">
    <property type="entry name" value="Ribosomal_uS11"/>
    <property type="match status" value="1"/>
</dbReference>
<dbReference type="EMBL" id="PEWP01000022">
    <property type="protein sequence ID" value="PIU46949.1"/>
    <property type="molecule type" value="Genomic_DNA"/>
</dbReference>
<gene>
    <name evidence="4" type="primary">rpsK</name>
    <name evidence="5" type="ORF">COS93_01260</name>
</gene>
<dbReference type="GO" id="GO:0019843">
    <property type="term" value="F:rRNA binding"/>
    <property type="evidence" value="ECO:0007669"/>
    <property type="project" value="UniProtKB-UniRule"/>
</dbReference>
<comment type="caution">
    <text evidence="5">The sequence shown here is derived from an EMBL/GenBank/DDBJ whole genome shotgun (WGS) entry which is preliminary data.</text>
</comment>
<dbReference type="GO" id="GO:0006412">
    <property type="term" value="P:translation"/>
    <property type="evidence" value="ECO:0007669"/>
    <property type="project" value="UniProtKB-UniRule"/>
</dbReference>
<dbReference type="Proteomes" id="UP000228777">
    <property type="component" value="Unassembled WGS sequence"/>
</dbReference>
<keyword evidence="4" id="KW-0694">RNA-binding</keyword>
<reference evidence="6" key="1">
    <citation type="submission" date="2017-09" db="EMBL/GenBank/DDBJ databases">
        <title>Depth-based differentiation of microbial function through sediment-hosted aquifers and enrichment of novel symbionts in the deep terrestrial subsurface.</title>
        <authorList>
            <person name="Probst A.J."/>
            <person name="Ladd B."/>
            <person name="Jarett J.K."/>
            <person name="Geller-Mcgrath D.E."/>
            <person name="Sieber C.M.K."/>
            <person name="Emerson J.B."/>
            <person name="Anantharaman K."/>
            <person name="Thomas B.C."/>
            <person name="Malmstrom R."/>
            <person name="Stieglmeier M."/>
            <person name="Klingl A."/>
            <person name="Woyke T."/>
            <person name="Ryan C.M."/>
            <person name="Banfield J.F."/>
        </authorList>
    </citation>
    <scope>NUCLEOTIDE SEQUENCE [LARGE SCALE GENOMIC DNA]</scope>
</reference>
<proteinExistence type="inferred from homology"/>
<dbReference type="Gene3D" id="3.30.420.80">
    <property type="entry name" value="Ribosomal protein S11"/>
    <property type="match status" value="1"/>
</dbReference>
<evidence type="ECO:0000256" key="2">
    <source>
        <dbReference type="ARBA" id="ARBA00022980"/>
    </source>
</evidence>
<evidence type="ECO:0000313" key="6">
    <source>
        <dbReference type="Proteomes" id="UP000228777"/>
    </source>
</evidence>
<accession>A0A2M6Z3G1</accession>
<evidence type="ECO:0000256" key="1">
    <source>
        <dbReference type="ARBA" id="ARBA00006194"/>
    </source>
</evidence>
<evidence type="ECO:0000256" key="4">
    <source>
        <dbReference type="HAMAP-Rule" id="MF_01310"/>
    </source>
</evidence>
<dbReference type="SUPFAM" id="SSF53137">
    <property type="entry name" value="Translational machinery components"/>
    <property type="match status" value="1"/>
</dbReference>
<sequence length="150" mass="16620">MGKKRIVAKTEEELIKEKEKVEQAVKKEIKKEVSFRLEKGKIFISSTYNNTLISLTDEKGNVLTQRSSGSIGFRGTKKGTAYAASQVANAIGFICKKLKIKEFEVYIKGIGAGRESALRTLANQGLDIVLIKDTTPIPHNGCRPPKVRRV</sequence>
<dbReference type="AlphaFoldDB" id="A0A2M6Z3G1"/>
<keyword evidence="2 4" id="KW-0689">Ribosomal protein</keyword>
<organism evidence="5 6">
    <name type="scientific">bacterium (Candidatus Gribaldobacteria) CG07_land_8_20_14_0_80_33_18</name>
    <dbReference type="NCBI Taxonomy" id="2014272"/>
    <lineage>
        <taxon>Bacteria</taxon>
        <taxon>Candidatus Gribaldobacteria</taxon>
    </lineage>
</organism>
<dbReference type="Pfam" id="PF00411">
    <property type="entry name" value="Ribosomal_S11"/>
    <property type="match status" value="1"/>
</dbReference>
<dbReference type="GO" id="GO:1990904">
    <property type="term" value="C:ribonucleoprotein complex"/>
    <property type="evidence" value="ECO:0007669"/>
    <property type="project" value="UniProtKB-KW"/>
</dbReference>
<comment type="similarity">
    <text evidence="1 4">Belongs to the universal ribosomal protein uS11 family.</text>
</comment>
<dbReference type="InterPro" id="IPR036967">
    <property type="entry name" value="Ribosomal_uS11_sf"/>
</dbReference>
<name>A0A2M6Z3G1_9BACT</name>
<keyword evidence="4" id="KW-0699">rRNA-binding</keyword>
<comment type="subunit">
    <text evidence="4">Part of the 30S ribosomal subunit. Interacts with proteins S7 and S18. Binds to IF-3.</text>
</comment>
<dbReference type="PANTHER" id="PTHR11759">
    <property type="entry name" value="40S RIBOSOMAL PROTEIN S14/30S RIBOSOMAL PROTEIN S11"/>
    <property type="match status" value="1"/>
</dbReference>
<dbReference type="GO" id="GO:0005840">
    <property type="term" value="C:ribosome"/>
    <property type="evidence" value="ECO:0007669"/>
    <property type="project" value="UniProtKB-KW"/>
</dbReference>